<reference evidence="1 2" key="1">
    <citation type="journal article" date="2016" name="BMC Genomics">
        <title>Combined genomic and structural analyses of a cultured magnetotactic bacterium reveals its niche adaptation to a dynamic environment.</title>
        <authorList>
            <person name="Araujo A.C."/>
            <person name="Morillo V."/>
            <person name="Cypriano J."/>
            <person name="Teixeira L.C."/>
            <person name="Leao P."/>
            <person name="Lyra S."/>
            <person name="Almeida L.G."/>
            <person name="Bazylinski D.A."/>
            <person name="Vasconcellos A.T."/>
            <person name="Abreu F."/>
            <person name="Lins U."/>
        </authorList>
    </citation>
    <scope>NUCLEOTIDE SEQUENCE [LARGE SCALE GENOMIC DNA]</scope>
    <source>
        <strain evidence="1 2">IT-1</strain>
    </source>
</reference>
<proteinExistence type="predicted"/>
<evidence type="ECO:0000313" key="2">
    <source>
        <dbReference type="Proteomes" id="UP000194003"/>
    </source>
</evidence>
<dbReference type="STRING" id="1434232.MAIT1_04957"/>
<keyword evidence="2" id="KW-1185">Reference proteome</keyword>
<name>A0A1Y2KA00_9PROT</name>
<dbReference type="AlphaFoldDB" id="A0A1Y2KA00"/>
<dbReference type="EMBL" id="LVJN01000007">
    <property type="protein sequence ID" value="OSM08488.1"/>
    <property type="molecule type" value="Genomic_DNA"/>
</dbReference>
<comment type="caution">
    <text evidence="1">The sequence shown here is derived from an EMBL/GenBank/DDBJ whole genome shotgun (WGS) entry which is preliminary data.</text>
</comment>
<organism evidence="1 2">
    <name type="scientific">Magnetofaba australis IT-1</name>
    <dbReference type="NCBI Taxonomy" id="1434232"/>
    <lineage>
        <taxon>Bacteria</taxon>
        <taxon>Pseudomonadati</taxon>
        <taxon>Pseudomonadota</taxon>
        <taxon>Magnetococcia</taxon>
        <taxon>Magnetococcales</taxon>
        <taxon>Magnetococcaceae</taxon>
        <taxon>Magnetofaba</taxon>
    </lineage>
</organism>
<sequence length="390" mass="43817">MTTPAYKWTFAPRFRRNAFGWRSQPACQRVKEAVAEVKKAAKTDPALGAEGAVKFLEKVAPALEQVDSSSGAIGTAVNNAIDALVPIIASAPVDDKQRDKWLQRVWKAYEEDGYCYLDIMGDRWGELCASPKMASRWVDHFIDTVRIHWKEAKRSPGGGGYYRGVSPCLSSLLVAGRYQELIDLLELAPFPFWYYHRYGFFAIGRLHGKEAAMAFANGFDCKNDQFMIERDCEEFLLSIGEVEEAYQRFGLRNNQSNTHINTFRALVKRYPHKEKTEILMDLIGSSPGAEGKWFATARKLGFRDLAMRLATQSSSDPQTLNRAAKDTVESDPEFSLAVSMASIHWLCQGGGYEITGFDVLTPYRLALSAAERLGKADEVKQKIEKLILRT</sequence>
<dbReference type="Proteomes" id="UP000194003">
    <property type="component" value="Unassembled WGS sequence"/>
</dbReference>
<evidence type="ECO:0000313" key="1">
    <source>
        <dbReference type="EMBL" id="OSM08488.1"/>
    </source>
</evidence>
<protein>
    <submittedName>
        <fullName evidence="1">Uncharacterized protein</fullName>
    </submittedName>
</protein>
<gene>
    <name evidence="1" type="ORF">MAIT1_04957</name>
</gene>
<accession>A0A1Y2KA00</accession>